<reference evidence="2" key="1">
    <citation type="journal article" date="2019" name="Int. J. Syst. Evol. Microbiol.">
        <title>The Global Catalogue of Microorganisms (GCM) 10K type strain sequencing project: providing services to taxonomists for standard genome sequencing and annotation.</title>
        <authorList>
            <consortium name="The Broad Institute Genomics Platform"/>
            <consortium name="The Broad Institute Genome Sequencing Center for Infectious Disease"/>
            <person name="Wu L."/>
            <person name="Ma J."/>
        </authorList>
    </citation>
    <scope>NUCLEOTIDE SEQUENCE [LARGE SCALE GENOMIC DNA]</scope>
    <source>
        <strain evidence="2">CECT 8288</strain>
    </source>
</reference>
<gene>
    <name evidence="1" type="ORF">ACFOND_15730</name>
</gene>
<keyword evidence="2" id="KW-1185">Reference proteome</keyword>
<dbReference type="EMBL" id="JBHRYN010000069">
    <property type="protein sequence ID" value="MFC3703079.1"/>
    <property type="molecule type" value="Genomic_DNA"/>
</dbReference>
<evidence type="ECO:0008006" key="3">
    <source>
        <dbReference type="Google" id="ProtNLM"/>
    </source>
</evidence>
<dbReference type="RefSeq" id="WP_290280037.1">
    <property type="nucleotide sequence ID" value="NZ_JAUFQI010000001.1"/>
</dbReference>
<accession>A0ABV7WW23</accession>
<sequence>MNHFNAEELLGFLDNPSNPSQQVLRTHLVDCAQCRSTLAQLKAMPTQILESQMNLASSQGLTDDDALLIAAYVEKKLDTAEHKKIEQLIKHDAQWQKAALHYAMHSNQVNTLESVQHTTTVISSKKSQHKNKHSWFEKILNILDSWQAPVWQPVAATFIVTFAIGLFVMNDAQNKAIDAPQLVQFQSDESLFWQQPTPGLGFFHSANAERAPYAGVYIQLDALQLNAQWPAIEGVETYQFRITHSTQGAIDTIADQQIADTELTLPASLFSSGKAYEWVLSGLANDGRQFQTSGGFVVSNIDAVKSSSE</sequence>
<organism evidence="1 2">
    <name type="scientific">Reinekea marina</name>
    <dbReference type="NCBI Taxonomy" id="1310421"/>
    <lineage>
        <taxon>Bacteria</taxon>
        <taxon>Pseudomonadati</taxon>
        <taxon>Pseudomonadota</taxon>
        <taxon>Gammaproteobacteria</taxon>
        <taxon>Oceanospirillales</taxon>
        <taxon>Saccharospirillaceae</taxon>
        <taxon>Reinekea</taxon>
    </lineage>
</organism>
<dbReference type="Proteomes" id="UP001595710">
    <property type="component" value="Unassembled WGS sequence"/>
</dbReference>
<name>A0ABV7WW23_9GAMM</name>
<protein>
    <recommendedName>
        <fullName evidence="3">Zinc finger protein</fullName>
    </recommendedName>
</protein>
<evidence type="ECO:0000313" key="1">
    <source>
        <dbReference type="EMBL" id="MFC3703079.1"/>
    </source>
</evidence>
<proteinExistence type="predicted"/>
<comment type="caution">
    <text evidence="1">The sequence shown here is derived from an EMBL/GenBank/DDBJ whole genome shotgun (WGS) entry which is preliminary data.</text>
</comment>
<evidence type="ECO:0000313" key="2">
    <source>
        <dbReference type="Proteomes" id="UP001595710"/>
    </source>
</evidence>